<evidence type="ECO:0000313" key="1">
    <source>
        <dbReference type="EMBL" id="EIG55329.1"/>
    </source>
</evidence>
<dbReference type="STRING" id="596152.DesU5LDRAFT_3710"/>
<gene>
    <name evidence="1" type="ORF">DesU5LDRAFT_3710</name>
</gene>
<protein>
    <submittedName>
        <fullName evidence="1">Uncharacterized protein</fullName>
    </submittedName>
</protein>
<proteinExistence type="predicted"/>
<dbReference type="PROSITE" id="PS00616">
    <property type="entry name" value="HIS_ACID_PHOSPHAT_1"/>
    <property type="match status" value="1"/>
</dbReference>
<organism evidence="1">
    <name type="scientific">Desulfovibrio sp. U5L</name>
    <dbReference type="NCBI Taxonomy" id="596152"/>
    <lineage>
        <taxon>Bacteria</taxon>
        <taxon>Pseudomonadati</taxon>
        <taxon>Thermodesulfobacteriota</taxon>
        <taxon>Desulfovibrionia</taxon>
        <taxon>Desulfovibrionales</taxon>
        <taxon>Desulfovibrionaceae</taxon>
        <taxon>Desulfovibrio</taxon>
    </lineage>
</organism>
<dbReference type="InterPro" id="IPR033379">
    <property type="entry name" value="Acid_Pase_AS"/>
</dbReference>
<reference evidence="1" key="1">
    <citation type="submission" date="2011-11" db="EMBL/GenBank/DDBJ databases">
        <title>Improved High-Quality Draft sequence of Desulfovibrio sp. U5L.</title>
        <authorList>
            <consortium name="US DOE Joint Genome Institute"/>
            <person name="Lucas S."/>
            <person name="Han J."/>
            <person name="Lapidus A."/>
            <person name="Cheng J.-F."/>
            <person name="Goodwin L."/>
            <person name="Pitluck S."/>
            <person name="Peters L."/>
            <person name="Ovchinnikova G."/>
            <person name="Held B."/>
            <person name="Detter J.C."/>
            <person name="Han C."/>
            <person name="Tapia R."/>
            <person name="Land M."/>
            <person name="Hauser L."/>
            <person name="Kyrpides N."/>
            <person name="Ivanova N."/>
            <person name="Pagani I."/>
            <person name="Gabster J."/>
            <person name="Walker C."/>
            <person name="Stolyar S."/>
            <person name="Stahl D."/>
            <person name="Arkin A."/>
            <person name="Dehal P."/>
            <person name="Hazen T."/>
            <person name="Woyke T."/>
        </authorList>
    </citation>
    <scope>NUCLEOTIDE SEQUENCE [LARGE SCALE GENOMIC DNA]</scope>
    <source>
        <strain evidence="1">U5L</strain>
    </source>
</reference>
<accession>I2Q6C3</accession>
<dbReference type="eggNOG" id="ENOG50318G3">
    <property type="taxonomic scope" value="Bacteria"/>
</dbReference>
<sequence length="51" mass="5572">MKSTRPIAPAKPSVPHPVSLIYTIYRHGARLSEREALERAQATASRLGLSS</sequence>
<name>I2Q6C3_9BACT</name>
<dbReference type="HOGENOM" id="CLU_3098199_0_0_7"/>
<dbReference type="EMBL" id="JH600068">
    <property type="protein sequence ID" value="EIG55329.1"/>
    <property type="molecule type" value="Genomic_DNA"/>
</dbReference>
<dbReference type="AlphaFoldDB" id="I2Q6C3"/>